<protein>
    <recommendedName>
        <fullName evidence="8">ABC transporter domain-containing protein</fullName>
    </recommendedName>
</protein>
<feature type="region of interest" description="Disordered" evidence="3">
    <location>
        <begin position="133"/>
        <end position="161"/>
    </location>
</feature>
<dbReference type="PANTHER" id="PTHR42855:SF1">
    <property type="entry name" value="ABC TRANSPORTER DOMAIN-CONTAINING PROTEIN"/>
    <property type="match status" value="1"/>
</dbReference>
<keyword evidence="2" id="KW-0067">ATP-binding</keyword>
<dbReference type="AlphaFoldDB" id="W4M2E9"/>
<accession>W4M2E9</accession>
<feature type="domain" description="ABC transporter Uup C-terminal" evidence="5">
    <location>
        <begin position="159"/>
        <end position="226"/>
    </location>
</feature>
<dbReference type="Gene3D" id="1.10.287.380">
    <property type="entry name" value="Valyl-tRNA synthetase, C-terminal domain"/>
    <property type="match status" value="1"/>
</dbReference>
<dbReference type="GO" id="GO:0016887">
    <property type="term" value="F:ATP hydrolysis activity"/>
    <property type="evidence" value="ECO:0007669"/>
    <property type="project" value="InterPro"/>
</dbReference>
<evidence type="ECO:0000313" key="7">
    <source>
        <dbReference type="Proteomes" id="UP000019140"/>
    </source>
</evidence>
<dbReference type="PANTHER" id="PTHR42855">
    <property type="entry name" value="ABC TRANSPORTER ATP-BINDING SUBUNIT"/>
    <property type="match status" value="1"/>
</dbReference>
<dbReference type="InterPro" id="IPR027417">
    <property type="entry name" value="P-loop_NTPase"/>
</dbReference>
<comment type="caution">
    <text evidence="6">The sequence shown here is derived from an EMBL/GenBank/DDBJ whole genome shotgun (WGS) entry which is preliminary data.</text>
</comment>
<reference evidence="6 7" key="1">
    <citation type="journal article" date="2014" name="Nature">
        <title>An environmental bacterial taxon with a large and distinct metabolic repertoire.</title>
        <authorList>
            <person name="Wilson M.C."/>
            <person name="Mori T."/>
            <person name="Ruckert C."/>
            <person name="Uria A.R."/>
            <person name="Helf M.J."/>
            <person name="Takada K."/>
            <person name="Gernert C."/>
            <person name="Steffens U.A."/>
            <person name="Heycke N."/>
            <person name="Schmitt S."/>
            <person name="Rinke C."/>
            <person name="Helfrich E.J."/>
            <person name="Brachmann A.O."/>
            <person name="Gurgui C."/>
            <person name="Wakimoto T."/>
            <person name="Kracht M."/>
            <person name="Crusemann M."/>
            <person name="Hentschel U."/>
            <person name="Abe I."/>
            <person name="Matsunaga S."/>
            <person name="Kalinowski J."/>
            <person name="Takeyama H."/>
            <person name="Piel J."/>
        </authorList>
    </citation>
    <scope>NUCLEOTIDE SEQUENCE [LARGE SCALE GENOMIC DNA]</scope>
    <source>
        <strain evidence="7">TSY2</strain>
    </source>
</reference>
<organism evidence="6 7">
    <name type="scientific">Candidatus Entotheonella gemina</name>
    <dbReference type="NCBI Taxonomy" id="1429439"/>
    <lineage>
        <taxon>Bacteria</taxon>
        <taxon>Pseudomonadati</taxon>
        <taxon>Nitrospinota/Tectimicrobiota group</taxon>
        <taxon>Candidatus Tectimicrobiota</taxon>
        <taxon>Candidatus Entotheonellia</taxon>
        <taxon>Candidatus Entotheonellales</taxon>
        <taxon>Candidatus Entotheonellaceae</taxon>
        <taxon>Candidatus Entotheonella</taxon>
    </lineage>
</organism>
<evidence type="ECO:0000256" key="2">
    <source>
        <dbReference type="ARBA" id="ARBA00022840"/>
    </source>
</evidence>
<dbReference type="Pfam" id="PF16326">
    <property type="entry name" value="ABC_tran_CTD"/>
    <property type="match status" value="1"/>
</dbReference>
<dbReference type="GO" id="GO:0003677">
    <property type="term" value="F:DNA binding"/>
    <property type="evidence" value="ECO:0007669"/>
    <property type="project" value="InterPro"/>
</dbReference>
<keyword evidence="1" id="KW-0547">Nucleotide-binding</keyword>
<evidence type="ECO:0000313" key="6">
    <source>
        <dbReference type="EMBL" id="ETX04370.1"/>
    </source>
</evidence>
<dbReference type="Gene3D" id="3.40.50.300">
    <property type="entry name" value="P-loop containing nucleotide triphosphate hydrolases"/>
    <property type="match status" value="1"/>
</dbReference>
<dbReference type="HOGENOM" id="CLU_000604_36_2_7"/>
<feature type="compositionally biased region" description="Basic and acidic residues" evidence="3">
    <location>
        <begin position="144"/>
        <end position="161"/>
    </location>
</feature>
<gene>
    <name evidence="6" type="ORF">ETSY2_29150</name>
</gene>
<dbReference type="InterPro" id="IPR032524">
    <property type="entry name" value="ABC_tran_C"/>
</dbReference>
<sequence>VQENVGQGREMIDLNGKSRHILSYLQDFLFAPDRARSPASMLSGGERNRLLLARLFTQPANVLVFDEPTNDLDAETLELLEELLHDFQGTVLLVSHDRTFLNNVVTSTLVFEGSGRVREYVGGYDDWLRQRQVPTSSKPVKTAPKRDKTPVPSERPRRMNNKERLELEALPERIETLEAEQEQLYAQMSDPAFYRHEGEDVAQVKARLDAIAQELEEAYKRWETLEQLR</sequence>
<proteinExistence type="predicted"/>
<dbReference type="InterPro" id="IPR037118">
    <property type="entry name" value="Val-tRNA_synth_C_sf"/>
</dbReference>
<evidence type="ECO:0000256" key="1">
    <source>
        <dbReference type="ARBA" id="ARBA00022741"/>
    </source>
</evidence>
<name>W4M2E9_9BACT</name>
<dbReference type="GO" id="GO:0005524">
    <property type="term" value="F:ATP binding"/>
    <property type="evidence" value="ECO:0007669"/>
    <property type="project" value="UniProtKB-KW"/>
</dbReference>
<dbReference type="InterPro" id="IPR003439">
    <property type="entry name" value="ABC_transporter-like_ATP-bd"/>
</dbReference>
<dbReference type="Proteomes" id="UP000019140">
    <property type="component" value="Unassembled WGS sequence"/>
</dbReference>
<dbReference type="SUPFAM" id="SSF52540">
    <property type="entry name" value="P-loop containing nucleoside triphosphate hydrolases"/>
    <property type="match status" value="1"/>
</dbReference>
<evidence type="ECO:0008006" key="8">
    <source>
        <dbReference type="Google" id="ProtNLM"/>
    </source>
</evidence>
<evidence type="ECO:0000256" key="3">
    <source>
        <dbReference type="SAM" id="MobiDB-lite"/>
    </source>
</evidence>
<evidence type="ECO:0000259" key="5">
    <source>
        <dbReference type="Pfam" id="PF16326"/>
    </source>
</evidence>
<keyword evidence="7" id="KW-1185">Reference proteome</keyword>
<dbReference type="Pfam" id="PF00005">
    <property type="entry name" value="ABC_tran"/>
    <property type="match status" value="1"/>
</dbReference>
<feature type="domain" description="ABC transporter" evidence="4">
    <location>
        <begin position="15"/>
        <end position="70"/>
    </location>
</feature>
<evidence type="ECO:0000259" key="4">
    <source>
        <dbReference type="Pfam" id="PF00005"/>
    </source>
</evidence>
<feature type="non-terminal residue" evidence="6">
    <location>
        <position position="1"/>
    </location>
</feature>
<dbReference type="InterPro" id="IPR051309">
    <property type="entry name" value="ABCF_ATPase"/>
</dbReference>
<dbReference type="PATRIC" id="fig|1429439.4.peg.4943"/>
<dbReference type="EMBL" id="AZHX01001238">
    <property type="protein sequence ID" value="ETX04370.1"/>
    <property type="molecule type" value="Genomic_DNA"/>
</dbReference>